<reference evidence="2" key="2">
    <citation type="journal article" date="2021" name="PeerJ">
        <title>Extensive microbial diversity within the chicken gut microbiome revealed by metagenomics and culture.</title>
        <authorList>
            <person name="Gilroy R."/>
            <person name="Ravi A."/>
            <person name="Getino M."/>
            <person name="Pursley I."/>
            <person name="Horton D.L."/>
            <person name="Alikhan N.F."/>
            <person name="Baker D."/>
            <person name="Gharbi K."/>
            <person name="Hall N."/>
            <person name="Watson M."/>
            <person name="Adriaenssens E.M."/>
            <person name="Foster-Nyarko E."/>
            <person name="Jarju S."/>
            <person name="Secka A."/>
            <person name="Antonio M."/>
            <person name="Oren A."/>
            <person name="Chaudhuri R.R."/>
            <person name="La Ragione R."/>
            <person name="Hildebrand F."/>
            <person name="Pallen M.J."/>
        </authorList>
    </citation>
    <scope>NUCLEOTIDE SEQUENCE</scope>
    <source>
        <strain evidence="2">35461</strain>
    </source>
</reference>
<dbReference type="Proteomes" id="UP000886845">
    <property type="component" value="Unassembled WGS sequence"/>
</dbReference>
<comment type="caution">
    <text evidence="2">The sequence shown here is derived from an EMBL/GenBank/DDBJ whole genome shotgun (WGS) entry which is preliminary data.</text>
</comment>
<proteinExistence type="predicted"/>
<reference evidence="2" key="1">
    <citation type="submission" date="2020-10" db="EMBL/GenBank/DDBJ databases">
        <authorList>
            <person name="Gilroy R."/>
        </authorList>
    </citation>
    <scope>NUCLEOTIDE SEQUENCE</scope>
    <source>
        <strain evidence="2">35461</strain>
    </source>
</reference>
<organism evidence="2 3">
    <name type="scientific">Candidatus Spyradenecus faecavium</name>
    <dbReference type="NCBI Taxonomy" id="2840947"/>
    <lineage>
        <taxon>Bacteria</taxon>
        <taxon>Pseudomonadati</taxon>
        <taxon>Lentisphaerota</taxon>
        <taxon>Lentisphaeria</taxon>
        <taxon>Lentisphaerales</taxon>
        <taxon>Lentisphaeraceae</taxon>
        <taxon>Lentisphaeraceae incertae sedis</taxon>
        <taxon>Candidatus Spyradenecus</taxon>
    </lineage>
</organism>
<gene>
    <name evidence="2" type="ORF">IAC79_07495</name>
</gene>
<protein>
    <submittedName>
        <fullName evidence="2">Uncharacterized protein</fullName>
    </submittedName>
</protein>
<dbReference type="EMBL" id="DVOR01000234">
    <property type="protein sequence ID" value="HIV09939.1"/>
    <property type="molecule type" value="Genomic_DNA"/>
</dbReference>
<dbReference type="AlphaFoldDB" id="A0A9D1NPT9"/>
<sequence length="534" mass="60363">MNDDSPDYLMQAPDRDEAPQADWDDLGDFEEPECYTDRRLERLYRKIPVDAPTEALLLRAFRAAANLYGVIALKDFLPIFEDLFPGVVSEKAFYAFAKVARHDLRETFELHPIFYVLGAEEIWGDRMVSTVRDRYIVSGALFYADGDALADGMARYGGIDLPFVRLPKDDFLAYADPRHVEPTPEGERLAARLMDETLPLGPCTESLPRAEAVAYFLAHLRLYTELNAGNVFKDPYLQGFAHASLSADEMEALNRLLCDFCGAIRHAPFKGHTRAEAQPAIDRLLEPPPEDPEECLPQDWEPRTFAAAFSKTGADFDLSLTLTRYCAACVTLYAVAPLRTIWELIERDHPGLLTETRLHDLLRVIQHSHTFSFALCHLDGVPYLADKKNYTGLGWSLDVRDRLETVEEGLPYFLPTKEAIAGYCDRTEAVGLRPWCEDLKAEARLLDAVDAVRADPDLLVDFGEGLLWETLAIDFDNPDDPVEAIEFLEDQYRVVLDNATRTHLLDLLRDYAQTLRHPTLRGHTVAEAEALRAR</sequence>
<accession>A0A9D1NPT9</accession>
<evidence type="ECO:0000313" key="2">
    <source>
        <dbReference type="EMBL" id="HIV09939.1"/>
    </source>
</evidence>
<name>A0A9D1NPT9_9BACT</name>
<feature type="region of interest" description="Disordered" evidence="1">
    <location>
        <begin position="1"/>
        <end position="23"/>
    </location>
</feature>
<evidence type="ECO:0000313" key="3">
    <source>
        <dbReference type="Proteomes" id="UP000886845"/>
    </source>
</evidence>
<evidence type="ECO:0000256" key="1">
    <source>
        <dbReference type="SAM" id="MobiDB-lite"/>
    </source>
</evidence>